<evidence type="ECO:0000313" key="7">
    <source>
        <dbReference type="Proteomes" id="UP000028653"/>
    </source>
</evidence>
<dbReference type="NCBIfam" id="NF008475">
    <property type="entry name" value="PRK11372.1"/>
    <property type="match status" value="1"/>
</dbReference>
<dbReference type="eggNOG" id="COG3895">
    <property type="taxonomic scope" value="Bacteria"/>
</dbReference>
<protein>
    <submittedName>
        <fullName evidence="6">Membrane-bound c-type lysozyme inhibitor</fullName>
    </submittedName>
</protein>
<gene>
    <name evidence="6" type="primary">mliC</name>
    <name evidence="6" type="ORF">GBAG_2133</name>
</gene>
<dbReference type="SUPFAM" id="SSF141488">
    <property type="entry name" value="YdhA-like"/>
    <property type="match status" value="1"/>
</dbReference>
<evidence type="ECO:0000256" key="4">
    <source>
        <dbReference type="ARBA" id="ARBA00023288"/>
    </source>
</evidence>
<dbReference type="EMBL" id="JMPI01000030">
    <property type="protein sequence ID" value="KFC81353.1"/>
    <property type="molecule type" value="Genomic_DNA"/>
</dbReference>
<dbReference type="Proteomes" id="UP000028653">
    <property type="component" value="Unassembled WGS sequence"/>
</dbReference>
<dbReference type="AlphaFoldDB" id="A0A085GCA8"/>
<evidence type="ECO:0000256" key="2">
    <source>
        <dbReference type="ARBA" id="ARBA00023136"/>
    </source>
</evidence>
<dbReference type="PROSITE" id="PS51257">
    <property type="entry name" value="PROKAR_LIPOPROTEIN"/>
    <property type="match status" value="1"/>
</dbReference>
<evidence type="ECO:0000256" key="1">
    <source>
        <dbReference type="ARBA" id="ARBA00022729"/>
    </source>
</evidence>
<accession>A0A085GCA8</accession>
<dbReference type="Gene3D" id="2.40.128.200">
    <property type="match status" value="1"/>
</dbReference>
<dbReference type="RefSeq" id="WP_051873692.1">
    <property type="nucleotide sequence ID" value="NZ_JMPI01000030.1"/>
</dbReference>
<organism evidence="6 7">
    <name type="scientific">Buttiauxella agrestis ATCC 33320</name>
    <dbReference type="NCBI Taxonomy" id="1006004"/>
    <lineage>
        <taxon>Bacteria</taxon>
        <taxon>Pseudomonadati</taxon>
        <taxon>Pseudomonadota</taxon>
        <taxon>Gammaproteobacteria</taxon>
        <taxon>Enterobacterales</taxon>
        <taxon>Enterobacteriaceae</taxon>
        <taxon>Buttiauxella</taxon>
    </lineage>
</organism>
<dbReference type="InterPro" id="IPR018660">
    <property type="entry name" value="MliC"/>
</dbReference>
<evidence type="ECO:0000259" key="5">
    <source>
        <dbReference type="Pfam" id="PF09864"/>
    </source>
</evidence>
<keyword evidence="4" id="KW-0449">Lipoprotein</keyword>
<keyword evidence="3" id="KW-0564">Palmitate</keyword>
<evidence type="ECO:0000256" key="3">
    <source>
        <dbReference type="ARBA" id="ARBA00023139"/>
    </source>
</evidence>
<feature type="domain" description="C-type lysozyme inhibitor" evidence="5">
    <location>
        <begin position="33"/>
        <end position="94"/>
    </location>
</feature>
<keyword evidence="1" id="KW-0732">Signal</keyword>
<evidence type="ECO:0000313" key="6">
    <source>
        <dbReference type="EMBL" id="KFC81353.1"/>
    </source>
</evidence>
<comment type="caution">
    <text evidence="6">The sequence shown here is derived from an EMBL/GenBank/DDBJ whole genome shotgun (WGS) entry which is preliminary data.</text>
</comment>
<dbReference type="InterPro" id="IPR036328">
    <property type="entry name" value="MliC_sf"/>
</dbReference>
<proteinExistence type="predicted"/>
<dbReference type="Pfam" id="PF09864">
    <property type="entry name" value="MliC"/>
    <property type="match status" value="1"/>
</dbReference>
<keyword evidence="2" id="KW-0472">Membrane</keyword>
<reference evidence="6 7" key="1">
    <citation type="submission" date="2014-05" db="EMBL/GenBank/DDBJ databases">
        <title>ATOL: Assembling a taxonomically balanced genome-scale reconstruction of the evolutionary history of the Enterobacteriaceae.</title>
        <authorList>
            <person name="Plunkett G.III."/>
            <person name="Neeno-Eckwall E.C."/>
            <person name="Glasner J.D."/>
            <person name="Perna N.T."/>
        </authorList>
    </citation>
    <scope>NUCLEOTIDE SEQUENCE [LARGE SCALE GENOMIC DNA]</scope>
    <source>
        <strain evidence="6 7">ATCC 33320</strain>
    </source>
</reference>
<dbReference type="OrthoDB" id="5588236at2"/>
<sequence length="107" mass="12371">MKKLLIATIPFMLAGCSYYNTFVERMQTDTLQYQCDEKPLTVKLNNQKQMVNFVYDNEYLSLTQGLSASGTRYTDGVYVFWSKGDTATVYRKDTVVLDNCQLQNPKR</sequence>
<name>A0A085GCA8_9ENTR</name>
<dbReference type="STRING" id="1006004.GBAG_2133"/>
<keyword evidence="7" id="KW-1185">Reference proteome</keyword>